<dbReference type="InterPro" id="IPR008271">
    <property type="entry name" value="Ser/Thr_kinase_AS"/>
</dbReference>
<comment type="caution">
    <text evidence="10">The sequence shown here is derived from an EMBL/GenBank/DDBJ whole genome shotgun (WGS) entry which is preliminary data.</text>
</comment>
<reference evidence="10 11" key="1">
    <citation type="submission" date="2015-10" db="EMBL/GenBank/DDBJ databases">
        <title>Draft genome sequence of pyrrolomycin-producing Streptomyces vitaminophilus.</title>
        <authorList>
            <person name="Graham D.E."/>
            <person name="Mahan K.M."/>
            <person name="Klingeman D.M."/>
            <person name="Hettich R.L."/>
            <person name="Parry R.J."/>
        </authorList>
    </citation>
    <scope>NUCLEOTIDE SEQUENCE [LARGE SCALE GENOMIC DNA]</scope>
    <source>
        <strain evidence="10 11">ATCC 31673</strain>
    </source>
</reference>
<evidence type="ECO:0000256" key="2">
    <source>
        <dbReference type="ARBA" id="ARBA00022527"/>
    </source>
</evidence>
<proteinExistence type="predicted"/>
<dbReference type="PROSITE" id="PS00107">
    <property type="entry name" value="PROTEIN_KINASE_ATP"/>
    <property type="match status" value="1"/>
</dbReference>
<dbReference type="GO" id="GO:0004674">
    <property type="term" value="F:protein serine/threonine kinase activity"/>
    <property type="evidence" value="ECO:0007669"/>
    <property type="project" value="UniProtKB-KW"/>
</dbReference>
<evidence type="ECO:0000256" key="8">
    <source>
        <dbReference type="SAM" id="MobiDB-lite"/>
    </source>
</evidence>
<evidence type="ECO:0000256" key="6">
    <source>
        <dbReference type="ARBA" id="ARBA00022840"/>
    </source>
</evidence>
<keyword evidence="5" id="KW-0418">Kinase</keyword>
<evidence type="ECO:0000256" key="5">
    <source>
        <dbReference type="ARBA" id="ARBA00022777"/>
    </source>
</evidence>
<dbReference type="InterPro" id="IPR000719">
    <property type="entry name" value="Prot_kinase_dom"/>
</dbReference>
<keyword evidence="11" id="KW-1185">Reference proteome</keyword>
<dbReference type="EMBL" id="LLZU01000016">
    <property type="protein sequence ID" value="KRV49012.1"/>
    <property type="molecule type" value="Genomic_DNA"/>
</dbReference>
<dbReference type="PANTHER" id="PTHR43289:SF6">
    <property type="entry name" value="SERINE_THREONINE-PROTEIN KINASE NEKL-3"/>
    <property type="match status" value="1"/>
</dbReference>
<gene>
    <name evidence="10" type="ORF">AQ490_22120</name>
</gene>
<evidence type="ECO:0000313" key="11">
    <source>
        <dbReference type="Proteomes" id="UP000050867"/>
    </source>
</evidence>
<feature type="region of interest" description="Disordered" evidence="8">
    <location>
        <begin position="291"/>
        <end position="331"/>
    </location>
</feature>
<accession>A0A0T6LSN6</accession>
<keyword evidence="4 7" id="KW-0547">Nucleotide-binding</keyword>
<evidence type="ECO:0000259" key="9">
    <source>
        <dbReference type="PROSITE" id="PS50011"/>
    </source>
</evidence>
<dbReference type="EC" id="2.7.11.1" evidence="1"/>
<feature type="binding site" evidence="7">
    <location>
        <position position="47"/>
    </location>
    <ligand>
        <name>ATP</name>
        <dbReference type="ChEBI" id="CHEBI:30616"/>
    </ligand>
</feature>
<dbReference type="STRING" id="76728.AQ490_22120"/>
<organism evidence="10 11">
    <name type="scientific">Wenjunlia vitaminophila</name>
    <name type="common">Streptomyces vitaminophilus</name>
    <dbReference type="NCBI Taxonomy" id="76728"/>
    <lineage>
        <taxon>Bacteria</taxon>
        <taxon>Bacillati</taxon>
        <taxon>Actinomycetota</taxon>
        <taxon>Actinomycetes</taxon>
        <taxon>Kitasatosporales</taxon>
        <taxon>Streptomycetaceae</taxon>
        <taxon>Wenjunlia</taxon>
    </lineage>
</organism>
<dbReference type="InterPro" id="IPR017441">
    <property type="entry name" value="Protein_kinase_ATP_BS"/>
</dbReference>
<keyword evidence="2" id="KW-0723">Serine/threonine-protein kinase</keyword>
<dbReference type="PANTHER" id="PTHR43289">
    <property type="entry name" value="MITOGEN-ACTIVATED PROTEIN KINASE KINASE KINASE 20-RELATED"/>
    <property type="match status" value="1"/>
</dbReference>
<name>A0A0T6LSN6_WENVI</name>
<evidence type="ECO:0000256" key="7">
    <source>
        <dbReference type="PROSITE-ProRule" id="PRU10141"/>
    </source>
</evidence>
<keyword evidence="6 7" id="KW-0067">ATP-binding</keyword>
<feature type="compositionally biased region" description="Basic and acidic residues" evidence="8">
    <location>
        <begin position="313"/>
        <end position="324"/>
    </location>
</feature>
<dbReference type="PROSITE" id="PS00108">
    <property type="entry name" value="PROTEIN_KINASE_ST"/>
    <property type="match status" value="1"/>
</dbReference>
<dbReference type="Gene3D" id="1.10.510.10">
    <property type="entry name" value="Transferase(Phosphotransferase) domain 1"/>
    <property type="match status" value="1"/>
</dbReference>
<dbReference type="InterPro" id="IPR011009">
    <property type="entry name" value="Kinase-like_dom_sf"/>
</dbReference>
<dbReference type="SUPFAM" id="SSF56112">
    <property type="entry name" value="Protein kinase-like (PK-like)"/>
    <property type="match status" value="1"/>
</dbReference>
<dbReference type="OrthoDB" id="9762169at2"/>
<dbReference type="SMART" id="SM00220">
    <property type="entry name" value="S_TKc"/>
    <property type="match status" value="1"/>
</dbReference>
<dbReference type="Gene3D" id="3.30.200.20">
    <property type="entry name" value="Phosphorylase Kinase, domain 1"/>
    <property type="match status" value="1"/>
</dbReference>
<dbReference type="eggNOG" id="COG0515">
    <property type="taxonomic scope" value="Bacteria"/>
</dbReference>
<feature type="domain" description="Protein kinase" evidence="9">
    <location>
        <begin position="18"/>
        <end position="293"/>
    </location>
</feature>
<evidence type="ECO:0000256" key="3">
    <source>
        <dbReference type="ARBA" id="ARBA00022679"/>
    </source>
</evidence>
<dbReference type="CDD" id="cd14014">
    <property type="entry name" value="STKc_PknB_like"/>
    <property type="match status" value="1"/>
</dbReference>
<dbReference type="RefSeq" id="WP_018384857.1">
    <property type="nucleotide sequence ID" value="NZ_LLZU01000016.1"/>
</dbReference>
<keyword evidence="3" id="KW-0808">Transferase</keyword>
<dbReference type="AlphaFoldDB" id="A0A0T6LSN6"/>
<protein>
    <recommendedName>
        <fullName evidence="1">non-specific serine/threonine protein kinase</fullName>
        <ecNumber evidence="1">2.7.11.1</ecNumber>
    </recommendedName>
</protein>
<evidence type="ECO:0000256" key="1">
    <source>
        <dbReference type="ARBA" id="ARBA00012513"/>
    </source>
</evidence>
<sequence length="496" mass="54814">MDRESEYIRARDVVGDRYELTALIGKGGMAEVWRADDRMVEREVAVKFLRPDTEDLRQLDTEDRLTELDALRGRFRREGRLLGTIRHPGIPELYGQGTHRGSPYLAMRLVEGVTLYEFLRQRQPLTLRVAAAVAVQIAEALACVHALPVVHRDLKPQNMMLSWEGSAALIDFGIAKPLGAGVTAYTRHGSTLGSRGYQAPEQILEREPTPYADIYSFGCVCYELFAGCPPFPASGDRGPIEQHLRDEPMPLCVHAGWIPGELDDLVLRMLAKEPQDRPDIGEVLSIVRCHAPSEGDPAPSPRLHPDPTLPFRAPDRARVNHDLTPDSSPGEMEAEWLDTAHVEEACAAAQKELDRGESGAAVRHLAGLAPRVRAEWGVRRPLVREVWWLAAEGLRRAGDYGGAAPLYTCLAEDMAKGEEAGQRAERAVLRLRAAECRLVLGQLNGASAALAEVVRTIETLPEEHARAVGRVREEVANELDRRRLDPPGQEPRTADG</sequence>
<dbReference type="Proteomes" id="UP000050867">
    <property type="component" value="Unassembled WGS sequence"/>
</dbReference>
<evidence type="ECO:0000256" key="4">
    <source>
        <dbReference type="ARBA" id="ARBA00022741"/>
    </source>
</evidence>
<evidence type="ECO:0000313" key="10">
    <source>
        <dbReference type="EMBL" id="KRV49012.1"/>
    </source>
</evidence>
<dbReference type="Pfam" id="PF00069">
    <property type="entry name" value="Pkinase"/>
    <property type="match status" value="1"/>
</dbReference>
<dbReference type="GO" id="GO:0005524">
    <property type="term" value="F:ATP binding"/>
    <property type="evidence" value="ECO:0007669"/>
    <property type="project" value="UniProtKB-UniRule"/>
</dbReference>
<dbReference type="PROSITE" id="PS50011">
    <property type="entry name" value="PROTEIN_KINASE_DOM"/>
    <property type="match status" value="1"/>
</dbReference>